<organism evidence="3 4">
    <name type="scientific">Syntrophus gentianae</name>
    <dbReference type="NCBI Taxonomy" id="43775"/>
    <lineage>
        <taxon>Bacteria</taxon>
        <taxon>Pseudomonadati</taxon>
        <taxon>Thermodesulfobacteriota</taxon>
        <taxon>Syntrophia</taxon>
        <taxon>Syntrophales</taxon>
        <taxon>Syntrophaceae</taxon>
        <taxon>Syntrophus</taxon>
    </lineage>
</organism>
<keyword evidence="4" id="KW-1185">Reference proteome</keyword>
<keyword evidence="1" id="KW-0732">Signal</keyword>
<dbReference type="Proteomes" id="UP000198744">
    <property type="component" value="Unassembled WGS sequence"/>
</dbReference>
<reference evidence="3 4" key="1">
    <citation type="submission" date="2016-10" db="EMBL/GenBank/DDBJ databases">
        <authorList>
            <person name="de Groot N.N."/>
        </authorList>
    </citation>
    <scope>NUCLEOTIDE SEQUENCE [LARGE SCALE GENOMIC DNA]</scope>
    <source>
        <strain evidence="3 4">DSM 8423</strain>
    </source>
</reference>
<dbReference type="InterPro" id="IPR018392">
    <property type="entry name" value="LysM"/>
</dbReference>
<name>A0A1H7WQH1_9BACT</name>
<dbReference type="InterPro" id="IPR036779">
    <property type="entry name" value="LysM_dom_sf"/>
</dbReference>
<feature type="chain" id="PRO_5011760458" evidence="1">
    <location>
        <begin position="27"/>
        <end position="551"/>
    </location>
</feature>
<feature type="signal peptide" evidence="1">
    <location>
        <begin position="1"/>
        <end position="26"/>
    </location>
</feature>
<dbReference type="AlphaFoldDB" id="A0A1H7WQH1"/>
<proteinExistence type="predicted"/>
<accession>A0A1H7WQH1</accession>
<dbReference type="RefSeq" id="WP_093882969.1">
    <property type="nucleotide sequence ID" value="NZ_FOBS01000007.1"/>
</dbReference>
<dbReference type="EMBL" id="FOBS01000007">
    <property type="protein sequence ID" value="SEM23742.1"/>
    <property type="molecule type" value="Genomic_DNA"/>
</dbReference>
<sequence length="551" mass="61868">MNKWRFLFLFLGLCPALILSLPSSEAKEDTAHMRLRKTAVTEKATQEYVVQKGDSIDRIVQKFIKNAPHRYTMIKELNPELKDLHKIYPGQTLILPVLEEGAKENVPLAPAQNGQAVPYQVKKGDVMSRILKRQLNLKEADIPKTLPMVRQMNPGVADLNRLSIGQTIMLPAISLLTASPTALPSDWQGKQKAEIKPLLPPEKGMNLLKQLLSRNHGTLIRKGSYFLPLPQTGRVSIDCSAIPVVEFDDGSTVLLDFSNRIPKSLEKLIRANWKNYSVLKVRPSQDILLIFQGTINASASYSMKKGLKPVLLEKEPEILISLDWIVSQKNPAANRTYFHGILLVSDKTRLLPLQIKQYAEQKGLQLTEILDGDIPVSSPAVKTPPPQSLPSIDAANRMDLIFNLLTQLGYSPVKNQELKLLDNTATGFNLSVKPDILLKTNSREILIFAKKPPRQILDVLSRQRKEVLVTDTRLSKKANLVQVLSALRLPNSSSRYAFYIAEKGRKATITITLSAFKIDRKNGPLYLIDSNLDPNLYSLLRTDWNAELVRY</sequence>
<evidence type="ECO:0000259" key="2">
    <source>
        <dbReference type="PROSITE" id="PS51782"/>
    </source>
</evidence>
<dbReference type="Gene3D" id="3.10.350.10">
    <property type="entry name" value="LysM domain"/>
    <property type="match status" value="2"/>
</dbReference>
<dbReference type="SMART" id="SM00257">
    <property type="entry name" value="LysM"/>
    <property type="match status" value="2"/>
</dbReference>
<gene>
    <name evidence="3" type="ORF">SAMN04489760_107112</name>
</gene>
<dbReference type="PROSITE" id="PS51782">
    <property type="entry name" value="LYSM"/>
    <property type="match status" value="1"/>
</dbReference>
<evidence type="ECO:0000313" key="3">
    <source>
        <dbReference type="EMBL" id="SEM23742.1"/>
    </source>
</evidence>
<dbReference type="OrthoDB" id="5469006at2"/>
<evidence type="ECO:0000313" key="4">
    <source>
        <dbReference type="Proteomes" id="UP000198744"/>
    </source>
</evidence>
<dbReference type="STRING" id="43775.SAMN04489760_107112"/>
<evidence type="ECO:0000256" key="1">
    <source>
        <dbReference type="SAM" id="SignalP"/>
    </source>
</evidence>
<dbReference type="Pfam" id="PF01476">
    <property type="entry name" value="LysM"/>
    <property type="match status" value="2"/>
</dbReference>
<protein>
    <submittedName>
        <fullName evidence="3">LysM domain-containing protein</fullName>
    </submittedName>
</protein>
<dbReference type="CDD" id="cd00118">
    <property type="entry name" value="LysM"/>
    <property type="match status" value="1"/>
</dbReference>
<feature type="domain" description="LysM" evidence="2">
    <location>
        <begin position="46"/>
        <end position="95"/>
    </location>
</feature>